<dbReference type="FunCoup" id="Q2LS52">
    <property type="interactions" value="395"/>
</dbReference>
<dbReference type="InParanoid" id="Q2LS52"/>
<dbReference type="GO" id="GO:0016020">
    <property type="term" value="C:membrane"/>
    <property type="evidence" value="ECO:0007669"/>
    <property type="project" value="UniProtKB-SubCell"/>
</dbReference>
<feature type="transmembrane region" description="Helical" evidence="6">
    <location>
        <begin position="77"/>
        <end position="100"/>
    </location>
</feature>
<feature type="transmembrane region" description="Helical" evidence="6">
    <location>
        <begin position="307"/>
        <end position="328"/>
    </location>
</feature>
<evidence type="ECO:0000313" key="7">
    <source>
        <dbReference type="EMBL" id="ABC76916.1"/>
    </source>
</evidence>
<dbReference type="OrthoDB" id="9779554at2"/>
<feature type="transmembrane region" description="Helical" evidence="6">
    <location>
        <begin position="45"/>
        <end position="65"/>
    </location>
</feature>
<keyword evidence="4 6" id="KW-1133">Transmembrane helix</keyword>
<dbReference type="Proteomes" id="UP000001933">
    <property type="component" value="Chromosome"/>
</dbReference>
<proteinExistence type="predicted"/>
<organism evidence="7 8">
    <name type="scientific">Syntrophus aciditrophicus (strain SB)</name>
    <dbReference type="NCBI Taxonomy" id="56780"/>
    <lineage>
        <taxon>Bacteria</taxon>
        <taxon>Pseudomonadati</taxon>
        <taxon>Thermodesulfobacteriota</taxon>
        <taxon>Syntrophia</taxon>
        <taxon>Syntrophales</taxon>
        <taxon>Syntrophaceae</taxon>
        <taxon>Syntrophus</taxon>
    </lineage>
</organism>
<keyword evidence="3 6" id="KW-0812">Transmembrane</keyword>
<dbReference type="KEGG" id="sat:SYN_00387"/>
<feature type="transmembrane region" description="Helical" evidence="6">
    <location>
        <begin position="261"/>
        <end position="287"/>
    </location>
</feature>
<dbReference type="AlphaFoldDB" id="Q2LS52"/>
<evidence type="ECO:0000256" key="3">
    <source>
        <dbReference type="ARBA" id="ARBA00022692"/>
    </source>
</evidence>
<evidence type="ECO:0000256" key="2">
    <source>
        <dbReference type="ARBA" id="ARBA00022448"/>
    </source>
</evidence>
<evidence type="ECO:0000256" key="6">
    <source>
        <dbReference type="SAM" id="Phobius"/>
    </source>
</evidence>
<dbReference type="RefSeq" id="WP_011416948.1">
    <property type="nucleotide sequence ID" value="NC_007759.1"/>
</dbReference>
<comment type="subcellular location">
    <subcellularLocation>
        <location evidence="1">Membrane</location>
        <topology evidence="1">Multi-pass membrane protein</topology>
    </subcellularLocation>
</comment>
<evidence type="ECO:0000256" key="4">
    <source>
        <dbReference type="ARBA" id="ARBA00022989"/>
    </source>
</evidence>
<reference evidence="7 8" key="1">
    <citation type="journal article" date="2007" name="Proc. Natl. Acad. Sci. U.S.A.">
        <title>The genome of Syntrophus aciditrophicus: life at the thermodynamic limit of microbial growth.</title>
        <authorList>
            <person name="McInerney M.J."/>
            <person name="Rohlin L."/>
            <person name="Mouttaki H."/>
            <person name="Kim U."/>
            <person name="Krupp R.S."/>
            <person name="Rios-Hernandez L."/>
            <person name="Sieber J."/>
            <person name="Struchtemeyer C.G."/>
            <person name="Bhattacharyya A."/>
            <person name="Campbell J.W."/>
            <person name="Gunsalus R.P."/>
        </authorList>
    </citation>
    <scope>NUCLEOTIDE SEQUENCE [LARGE SCALE GENOMIC DNA]</scope>
    <source>
        <strain evidence="7 8">SB</strain>
    </source>
</reference>
<protein>
    <submittedName>
        <fullName evidence="7">Phosphate/sulphate permease</fullName>
    </submittedName>
</protein>
<accession>Q2LS52</accession>
<dbReference type="Pfam" id="PF01384">
    <property type="entry name" value="PHO4"/>
    <property type="match status" value="2"/>
</dbReference>
<dbReference type="PANTHER" id="PTHR11101">
    <property type="entry name" value="PHOSPHATE TRANSPORTER"/>
    <property type="match status" value="1"/>
</dbReference>
<feature type="transmembrane region" description="Helical" evidence="6">
    <location>
        <begin position="218"/>
        <end position="240"/>
    </location>
</feature>
<dbReference type="HOGENOM" id="CLU_015355_1_1_7"/>
<evidence type="ECO:0000313" key="8">
    <source>
        <dbReference type="Proteomes" id="UP000001933"/>
    </source>
</evidence>
<dbReference type="STRING" id="56780.SYN_00387"/>
<feature type="transmembrane region" description="Helical" evidence="6">
    <location>
        <begin position="137"/>
        <end position="161"/>
    </location>
</feature>
<evidence type="ECO:0000256" key="1">
    <source>
        <dbReference type="ARBA" id="ARBA00004141"/>
    </source>
</evidence>
<keyword evidence="5 6" id="KW-0472">Membrane</keyword>
<feature type="transmembrane region" description="Helical" evidence="6">
    <location>
        <begin position="5"/>
        <end position="25"/>
    </location>
</feature>
<dbReference type="eggNOG" id="COG0306">
    <property type="taxonomic scope" value="Bacteria"/>
</dbReference>
<keyword evidence="8" id="KW-1185">Reference proteome</keyword>
<feature type="transmembrane region" description="Helical" evidence="6">
    <location>
        <begin position="196"/>
        <end position="212"/>
    </location>
</feature>
<dbReference type="InterPro" id="IPR001204">
    <property type="entry name" value="Phos_transporter"/>
</dbReference>
<dbReference type="GO" id="GO:0005315">
    <property type="term" value="F:phosphate transmembrane transporter activity"/>
    <property type="evidence" value="ECO:0007669"/>
    <property type="project" value="InterPro"/>
</dbReference>
<keyword evidence="2" id="KW-0813">Transport</keyword>
<gene>
    <name evidence="7" type="ORF">SYN_00387</name>
</gene>
<dbReference type="EMBL" id="CP000252">
    <property type="protein sequence ID" value="ABC76916.1"/>
    <property type="molecule type" value="Genomic_DNA"/>
</dbReference>
<sequence>MLDSLFFVIFLVGVALIFDFINGFHDSANSIATVVSTRVLSPKYAVLWAAFFNFIAFLFIGVPVAKTIGTGIIDPRIIDNLLIFATLSAAIIWNLITWYFGLPSSSSHALIGGLIGAGIVKGGTEVLVWKGITKTTIFIVVSPVIGMMIGFVLMLLVLHLFRRAHPTKMDHVFRKMQLFSAAVYSLGHGMNDAQKTMGIIAMVLFSSGLLGPTFHIPFWIIITCHAAIALGTVSGGWRIVKTMGTRITKLRPIGGFCAETAAAMSIIGASLAGIPVSTTHTITGAILGVGSTIRFSAVRWGIAGTIIWAWVLTIPISALISALIYCVARSLSQ</sequence>
<dbReference type="GO" id="GO:0035435">
    <property type="term" value="P:phosphate ion transmembrane transport"/>
    <property type="evidence" value="ECO:0007669"/>
    <property type="project" value="TreeGrafter"/>
</dbReference>
<evidence type="ECO:0000256" key="5">
    <source>
        <dbReference type="ARBA" id="ARBA00023136"/>
    </source>
</evidence>
<dbReference type="PANTHER" id="PTHR11101:SF80">
    <property type="entry name" value="PHOSPHATE TRANSPORTER"/>
    <property type="match status" value="1"/>
</dbReference>
<name>Q2LS52_SYNAS</name>